<comment type="caution">
    <text evidence="2">The sequence shown here is derived from an EMBL/GenBank/DDBJ whole genome shotgun (WGS) entry which is preliminary data.</text>
</comment>
<reference evidence="2 3" key="1">
    <citation type="submission" date="2024-06" db="EMBL/GenBank/DDBJ databases">
        <title>The Natural Products Discovery Center: Release of the First 8490 Sequenced Strains for Exploring Actinobacteria Biosynthetic Diversity.</title>
        <authorList>
            <person name="Kalkreuter E."/>
            <person name="Kautsar S.A."/>
            <person name="Yang D."/>
            <person name="Bader C.D."/>
            <person name="Teijaro C.N."/>
            <person name="Fluegel L."/>
            <person name="Davis C.M."/>
            <person name="Simpson J.R."/>
            <person name="Lauterbach L."/>
            <person name="Steele A.D."/>
            <person name="Gui C."/>
            <person name="Meng S."/>
            <person name="Li G."/>
            <person name="Viehrig K."/>
            <person name="Ye F."/>
            <person name="Su P."/>
            <person name="Kiefer A.F."/>
            <person name="Nichols A."/>
            <person name="Cepeda A.J."/>
            <person name="Yan W."/>
            <person name="Fan B."/>
            <person name="Jiang Y."/>
            <person name="Adhikari A."/>
            <person name="Zheng C.-J."/>
            <person name="Schuster L."/>
            <person name="Cowan T.M."/>
            <person name="Smanski M.J."/>
            <person name="Chevrette M.G."/>
            <person name="De Carvalho L.P.S."/>
            <person name="Shen B."/>
        </authorList>
    </citation>
    <scope>NUCLEOTIDE SEQUENCE [LARGE SCALE GENOMIC DNA]</scope>
    <source>
        <strain evidence="2 3">NPDC019434</strain>
    </source>
</reference>
<dbReference type="InterPro" id="IPR045596">
    <property type="entry name" value="DUF6459"/>
</dbReference>
<feature type="non-terminal residue" evidence="2">
    <location>
        <position position="227"/>
    </location>
</feature>
<protein>
    <submittedName>
        <fullName evidence="2">Rv3235 family protein</fullName>
    </submittedName>
</protein>
<keyword evidence="3" id="KW-1185">Reference proteome</keyword>
<dbReference type="EMBL" id="JBEYBR010000079">
    <property type="protein sequence ID" value="MEU2125191.1"/>
    <property type="molecule type" value="Genomic_DNA"/>
</dbReference>
<dbReference type="Pfam" id="PF20060">
    <property type="entry name" value="DUF6459"/>
    <property type="match status" value="1"/>
</dbReference>
<dbReference type="Proteomes" id="UP001550535">
    <property type="component" value="Unassembled WGS sequence"/>
</dbReference>
<name>A0ABV2XH14_9NOCA</name>
<feature type="compositionally biased region" description="Basic and acidic residues" evidence="1">
    <location>
        <begin position="70"/>
        <end position="80"/>
    </location>
</feature>
<proteinExistence type="predicted"/>
<evidence type="ECO:0000313" key="2">
    <source>
        <dbReference type="EMBL" id="MEU2125191.1"/>
    </source>
</evidence>
<accession>A0ABV2XH14</accession>
<evidence type="ECO:0000313" key="3">
    <source>
        <dbReference type="Proteomes" id="UP001550535"/>
    </source>
</evidence>
<organism evidence="2 3">
    <name type="scientific">Nocardia niwae</name>
    <dbReference type="NCBI Taxonomy" id="626084"/>
    <lineage>
        <taxon>Bacteria</taxon>
        <taxon>Bacillati</taxon>
        <taxon>Actinomycetota</taxon>
        <taxon>Actinomycetes</taxon>
        <taxon>Mycobacteriales</taxon>
        <taxon>Nocardiaceae</taxon>
        <taxon>Nocardia</taxon>
    </lineage>
</organism>
<gene>
    <name evidence="2" type="ORF">ABZ507_25600</name>
</gene>
<sequence>MWRRLRQVFGAARLRRRRVRTQSGSRLRATSGGASAESVATGLRPPDFEGMCMSGYRDWLAPAPNPEPPLDSHRRAEVARDPAPARALPCRTRPHAVSGRSSAGIRAATRRSHAFAAPAGDETRSVAHRFAESAVRIVLEVLDRRRPVPQLAVVADATVVAAVRTLIGGDLVPGRAIGVAVPIRVRVVLVDDKTAEVFATYGRGVRRFALAARIARTRSAGWRVTAL</sequence>
<feature type="region of interest" description="Disordered" evidence="1">
    <location>
        <begin position="63"/>
        <end position="82"/>
    </location>
</feature>
<feature type="region of interest" description="Disordered" evidence="1">
    <location>
        <begin position="18"/>
        <end position="42"/>
    </location>
</feature>
<evidence type="ECO:0000256" key="1">
    <source>
        <dbReference type="SAM" id="MobiDB-lite"/>
    </source>
</evidence>
<dbReference type="RefSeq" id="WP_357992893.1">
    <property type="nucleotide sequence ID" value="NZ_JBEYBR010000079.1"/>
</dbReference>